<organism evidence="2 3">
    <name type="scientific">Papiliotrema laurentii</name>
    <name type="common">Cryptococcus laurentii</name>
    <dbReference type="NCBI Taxonomy" id="5418"/>
    <lineage>
        <taxon>Eukaryota</taxon>
        <taxon>Fungi</taxon>
        <taxon>Dikarya</taxon>
        <taxon>Basidiomycota</taxon>
        <taxon>Agaricomycotina</taxon>
        <taxon>Tremellomycetes</taxon>
        <taxon>Tremellales</taxon>
        <taxon>Rhynchogastremaceae</taxon>
        <taxon>Papiliotrema</taxon>
    </lineage>
</organism>
<name>A0AAD9CVN7_PAPLA</name>
<keyword evidence="1" id="KW-0472">Membrane</keyword>
<evidence type="ECO:0000256" key="1">
    <source>
        <dbReference type="SAM" id="Phobius"/>
    </source>
</evidence>
<protein>
    <submittedName>
        <fullName evidence="2">Uncharacterized protein</fullName>
    </submittedName>
</protein>
<feature type="transmembrane region" description="Helical" evidence="1">
    <location>
        <begin position="20"/>
        <end position="39"/>
    </location>
</feature>
<accession>A0AAD9CVN7</accession>
<comment type="caution">
    <text evidence="2">The sequence shown here is derived from an EMBL/GenBank/DDBJ whole genome shotgun (WGS) entry which is preliminary data.</text>
</comment>
<dbReference type="AlphaFoldDB" id="A0AAD9CVN7"/>
<evidence type="ECO:0000313" key="2">
    <source>
        <dbReference type="EMBL" id="KAK1922400.1"/>
    </source>
</evidence>
<feature type="transmembrane region" description="Helical" evidence="1">
    <location>
        <begin position="248"/>
        <end position="270"/>
    </location>
</feature>
<evidence type="ECO:0000313" key="3">
    <source>
        <dbReference type="Proteomes" id="UP001182556"/>
    </source>
</evidence>
<feature type="transmembrane region" description="Helical" evidence="1">
    <location>
        <begin position="136"/>
        <end position="161"/>
    </location>
</feature>
<dbReference type="Proteomes" id="UP001182556">
    <property type="component" value="Unassembled WGS sequence"/>
</dbReference>
<proteinExistence type="predicted"/>
<reference evidence="2" key="1">
    <citation type="submission" date="2023-02" db="EMBL/GenBank/DDBJ databases">
        <title>Identification and recombinant expression of a fungal hydrolase from Papiliotrema laurentii that hydrolyzes apple cutin and clears colloidal polyester polyurethane.</title>
        <authorList>
            <consortium name="DOE Joint Genome Institute"/>
            <person name="Roman V.A."/>
            <person name="Bojanowski C."/>
            <person name="Crable B.R."/>
            <person name="Wagner D.N."/>
            <person name="Hung C.S."/>
            <person name="Nadeau L.J."/>
            <person name="Schratz L."/>
            <person name="Haridas S."/>
            <person name="Pangilinan J."/>
            <person name="Lipzen A."/>
            <person name="Na H."/>
            <person name="Yan M."/>
            <person name="Ng V."/>
            <person name="Grigoriev I.V."/>
            <person name="Spatafora J.W."/>
            <person name="Barlow D."/>
            <person name="Biffinger J."/>
            <person name="Kelley-Loughnane N."/>
            <person name="Varaljay V.A."/>
            <person name="Crookes-Goodson W.J."/>
        </authorList>
    </citation>
    <scope>NUCLEOTIDE SEQUENCE</scope>
    <source>
        <strain evidence="2">5307AH</strain>
    </source>
</reference>
<feature type="transmembrane region" description="Helical" evidence="1">
    <location>
        <begin position="207"/>
        <end position="228"/>
    </location>
</feature>
<sequence length="284" mass="31835">MGKNLKGADENKLRLGALSFLPAWCCFAASHVLYWLVFIRNEPFWKKGWPRIDVPTIDTYSWIFTLNTTLPAAQVPDKGLIKYGFGVWGWCEWGSTLNQSLGQASCYGGQAWSIPDSAGPSSQVTKLNLPPSIAKALFPCSLLIVIPLASTMGVLIVHSLSWRYKERKPRRYWSYSTIEEKVKTAVYPKSRYSYRCACWMFNWRTMAIAISLAIMGSVPALGCAADAVSKYQGIHGIGYQARLGRGSLLLIAALLTHIFGWVWLMVGGLWQHKDAHRADRRNGR</sequence>
<keyword evidence="1" id="KW-0812">Transmembrane</keyword>
<keyword evidence="1" id="KW-1133">Transmembrane helix</keyword>
<dbReference type="EMBL" id="JAODAN010000008">
    <property type="protein sequence ID" value="KAK1922400.1"/>
    <property type="molecule type" value="Genomic_DNA"/>
</dbReference>
<keyword evidence="3" id="KW-1185">Reference proteome</keyword>
<gene>
    <name evidence="2" type="ORF">DB88DRAFT_350859</name>
</gene>